<feature type="transmembrane region" description="Helical" evidence="6">
    <location>
        <begin position="58"/>
        <end position="81"/>
    </location>
</feature>
<dbReference type="InterPro" id="IPR007208">
    <property type="entry name" value="MrpF/PhaF-like"/>
</dbReference>
<evidence type="ECO:0000313" key="7">
    <source>
        <dbReference type="EMBL" id="WZW99789.1"/>
    </source>
</evidence>
<reference evidence="7 8" key="1">
    <citation type="journal article" date="2023" name="Environ Microbiome">
        <title>A coral-associated actinobacterium mitigates coral bleaching under heat stress.</title>
        <authorList>
            <person name="Li J."/>
            <person name="Zou Y."/>
            <person name="Li Q."/>
            <person name="Zhang J."/>
            <person name="Bourne D.G."/>
            <person name="Lyu Y."/>
            <person name="Liu C."/>
            <person name="Zhang S."/>
        </authorList>
    </citation>
    <scope>NUCLEOTIDE SEQUENCE [LARGE SCALE GENOMIC DNA]</scope>
    <source>
        <strain evidence="7 8">SCSIO 13291</strain>
    </source>
</reference>
<organism evidence="7 8">
    <name type="scientific">Propioniciclava soli</name>
    <dbReference type="NCBI Taxonomy" id="2775081"/>
    <lineage>
        <taxon>Bacteria</taxon>
        <taxon>Bacillati</taxon>
        <taxon>Actinomycetota</taxon>
        <taxon>Actinomycetes</taxon>
        <taxon>Propionibacteriales</taxon>
        <taxon>Propionibacteriaceae</taxon>
        <taxon>Propioniciclava</taxon>
    </lineage>
</organism>
<feature type="transmembrane region" description="Helical" evidence="6">
    <location>
        <begin position="35"/>
        <end position="52"/>
    </location>
</feature>
<accession>A0ABZ3CAG6</accession>
<evidence type="ECO:0000256" key="1">
    <source>
        <dbReference type="ARBA" id="ARBA00004651"/>
    </source>
</evidence>
<dbReference type="RefSeq" id="WP_232549669.1">
    <property type="nucleotide sequence ID" value="NZ_CP115965.1"/>
</dbReference>
<keyword evidence="5 6" id="KW-0472">Membrane</keyword>
<sequence length="86" mass="8730">MIVGVWIATGILAVSIVLGLVRIGTATDAASRAVVGDLVFFSAIGLLVLLGMQTQSAAVVDAAMLAALLGILATIALARIITRGRR</sequence>
<evidence type="ECO:0000313" key="8">
    <source>
        <dbReference type="Proteomes" id="UP001434337"/>
    </source>
</evidence>
<evidence type="ECO:0000256" key="5">
    <source>
        <dbReference type="ARBA" id="ARBA00023136"/>
    </source>
</evidence>
<evidence type="ECO:0000256" key="3">
    <source>
        <dbReference type="ARBA" id="ARBA00022692"/>
    </source>
</evidence>
<dbReference type="Proteomes" id="UP001434337">
    <property type="component" value="Chromosome"/>
</dbReference>
<dbReference type="Pfam" id="PF04066">
    <property type="entry name" value="MrpF_PhaF"/>
    <property type="match status" value="1"/>
</dbReference>
<keyword evidence="3 6" id="KW-0812">Transmembrane</keyword>
<name>A0ABZ3CAG6_9ACTN</name>
<proteinExistence type="predicted"/>
<keyword evidence="2" id="KW-1003">Cell membrane</keyword>
<gene>
    <name evidence="7" type="ORF">PCC79_06230</name>
</gene>
<keyword evidence="8" id="KW-1185">Reference proteome</keyword>
<dbReference type="EMBL" id="CP115965">
    <property type="protein sequence ID" value="WZW99789.1"/>
    <property type="molecule type" value="Genomic_DNA"/>
</dbReference>
<feature type="transmembrane region" description="Helical" evidence="6">
    <location>
        <begin position="6"/>
        <end position="23"/>
    </location>
</feature>
<comment type="subcellular location">
    <subcellularLocation>
        <location evidence="1">Cell membrane</location>
        <topology evidence="1">Multi-pass membrane protein</topology>
    </subcellularLocation>
</comment>
<keyword evidence="4 6" id="KW-1133">Transmembrane helix</keyword>
<evidence type="ECO:0000256" key="6">
    <source>
        <dbReference type="SAM" id="Phobius"/>
    </source>
</evidence>
<protein>
    <submittedName>
        <fullName evidence="7">Monovalent cation/H+ antiporter complex subunit F</fullName>
    </submittedName>
</protein>
<evidence type="ECO:0000256" key="4">
    <source>
        <dbReference type="ARBA" id="ARBA00022989"/>
    </source>
</evidence>
<evidence type="ECO:0000256" key="2">
    <source>
        <dbReference type="ARBA" id="ARBA00022475"/>
    </source>
</evidence>